<dbReference type="Pfam" id="PF09135">
    <property type="entry name" value="Alb1"/>
    <property type="match status" value="1"/>
</dbReference>
<keyword evidence="5" id="KW-0690">Ribosome biogenesis</keyword>
<name>A0ABR4CZZ6_9HELO</name>
<evidence type="ECO:0000256" key="7">
    <source>
        <dbReference type="SAM" id="MobiDB-lite"/>
    </source>
</evidence>
<feature type="region of interest" description="Disordered" evidence="7">
    <location>
        <begin position="133"/>
        <end position="184"/>
    </location>
</feature>
<keyword evidence="4" id="KW-0963">Cytoplasm</keyword>
<keyword evidence="9" id="KW-1185">Reference proteome</keyword>
<evidence type="ECO:0000256" key="4">
    <source>
        <dbReference type="ARBA" id="ARBA00022490"/>
    </source>
</evidence>
<dbReference type="Proteomes" id="UP001595075">
    <property type="component" value="Unassembled WGS sequence"/>
</dbReference>
<dbReference type="InterPro" id="IPR022784">
    <property type="entry name" value="Ribosome_bgen_Alb1"/>
</dbReference>
<evidence type="ECO:0000313" key="9">
    <source>
        <dbReference type="Proteomes" id="UP001595075"/>
    </source>
</evidence>
<evidence type="ECO:0008006" key="10">
    <source>
        <dbReference type="Google" id="ProtNLM"/>
    </source>
</evidence>
<protein>
    <recommendedName>
        <fullName evidence="10">Alb1-domain-containing protein</fullName>
    </recommendedName>
</protein>
<evidence type="ECO:0000256" key="6">
    <source>
        <dbReference type="ARBA" id="ARBA00023242"/>
    </source>
</evidence>
<dbReference type="PANTHER" id="PTHR28280:SF1">
    <property type="entry name" value="SHUTTLING PRE-60S FACTOR ECM1"/>
    <property type="match status" value="1"/>
</dbReference>
<proteinExistence type="predicted"/>
<comment type="caution">
    <text evidence="8">The sequence shown here is derived from an EMBL/GenBank/DDBJ whole genome shotgun (WGS) entry which is preliminary data.</text>
</comment>
<dbReference type="InterPro" id="IPR053278">
    <property type="entry name" value="Pre-60S_factor_ECM1"/>
</dbReference>
<keyword evidence="3" id="KW-0813">Transport</keyword>
<sequence>MAKTAPKKQKGPTSVHSRAAKRASSPGIDLDKSLKEVKPPSTTKNQRASVLAIHQGAGITKKSKNGRKSVLSAKAKRRQEKGLDRAEAVIDKKEIKIEKSKDRARTVQERAKAWEEQNKKILAKKEADEALALEKEKEDEEWQDAEDMEEDVQTESAPATDEVNMEDVETAKSVPLPADEDEIL</sequence>
<dbReference type="EMBL" id="JAZHXI010000001">
    <property type="protein sequence ID" value="KAL2075462.1"/>
    <property type="molecule type" value="Genomic_DNA"/>
</dbReference>
<feature type="compositionally biased region" description="Basic residues" evidence="7">
    <location>
        <begin position="1"/>
        <end position="10"/>
    </location>
</feature>
<dbReference type="PANTHER" id="PTHR28280">
    <property type="entry name" value="SHUTTLING PRE-60S FACTOR ECM1"/>
    <property type="match status" value="1"/>
</dbReference>
<feature type="compositionally biased region" description="Basic and acidic residues" evidence="7">
    <location>
        <begin position="29"/>
        <end position="38"/>
    </location>
</feature>
<evidence type="ECO:0000256" key="2">
    <source>
        <dbReference type="ARBA" id="ARBA00004496"/>
    </source>
</evidence>
<evidence type="ECO:0000256" key="5">
    <source>
        <dbReference type="ARBA" id="ARBA00022517"/>
    </source>
</evidence>
<evidence type="ECO:0000256" key="1">
    <source>
        <dbReference type="ARBA" id="ARBA00004123"/>
    </source>
</evidence>
<reference evidence="8 9" key="1">
    <citation type="journal article" date="2024" name="Commun. Biol.">
        <title>Comparative genomic analysis of thermophilic fungi reveals convergent evolutionary adaptations and gene losses.</title>
        <authorList>
            <person name="Steindorff A.S."/>
            <person name="Aguilar-Pontes M.V."/>
            <person name="Robinson A.J."/>
            <person name="Andreopoulos B."/>
            <person name="LaButti K."/>
            <person name="Kuo A."/>
            <person name="Mondo S."/>
            <person name="Riley R."/>
            <person name="Otillar R."/>
            <person name="Haridas S."/>
            <person name="Lipzen A."/>
            <person name="Grimwood J."/>
            <person name="Schmutz J."/>
            <person name="Clum A."/>
            <person name="Reid I.D."/>
            <person name="Moisan M.C."/>
            <person name="Butler G."/>
            <person name="Nguyen T.T.M."/>
            <person name="Dewar K."/>
            <person name="Conant G."/>
            <person name="Drula E."/>
            <person name="Henrissat B."/>
            <person name="Hansel C."/>
            <person name="Singer S."/>
            <person name="Hutchinson M.I."/>
            <person name="de Vries R.P."/>
            <person name="Natvig D.O."/>
            <person name="Powell A.J."/>
            <person name="Tsang A."/>
            <person name="Grigoriev I.V."/>
        </authorList>
    </citation>
    <scope>NUCLEOTIDE SEQUENCE [LARGE SCALE GENOMIC DNA]</scope>
    <source>
        <strain evidence="8 9">CBS 494.80</strain>
    </source>
</reference>
<feature type="compositionally biased region" description="Acidic residues" evidence="7">
    <location>
        <begin position="137"/>
        <end position="153"/>
    </location>
</feature>
<evidence type="ECO:0000313" key="8">
    <source>
        <dbReference type="EMBL" id="KAL2075462.1"/>
    </source>
</evidence>
<comment type="subcellular location">
    <subcellularLocation>
        <location evidence="2">Cytoplasm</location>
    </subcellularLocation>
    <subcellularLocation>
        <location evidence="1">Nucleus</location>
    </subcellularLocation>
</comment>
<accession>A0ABR4CZZ6</accession>
<organism evidence="8 9">
    <name type="scientific">Oculimacula yallundae</name>
    <dbReference type="NCBI Taxonomy" id="86028"/>
    <lineage>
        <taxon>Eukaryota</taxon>
        <taxon>Fungi</taxon>
        <taxon>Dikarya</taxon>
        <taxon>Ascomycota</taxon>
        <taxon>Pezizomycotina</taxon>
        <taxon>Leotiomycetes</taxon>
        <taxon>Helotiales</taxon>
        <taxon>Ploettnerulaceae</taxon>
        <taxon>Oculimacula</taxon>
    </lineage>
</organism>
<gene>
    <name evidence="8" type="ORF">VTL71DRAFT_405</name>
</gene>
<keyword evidence="6" id="KW-0539">Nucleus</keyword>
<evidence type="ECO:0000256" key="3">
    <source>
        <dbReference type="ARBA" id="ARBA00022448"/>
    </source>
</evidence>
<feature type="region of interest" description="Disordered" evidence="7">
    <location>
        <begin position="1"/>
        <end position="81"/>
    </location>
</feature>